<dbReference type="InterPro" id="IPR010998">
    <property type="entry name" value="Integrase_recombinase_N"/>
</dbReference>
<dbReference type="EMBL" id="JAJIRN010000001">
    <property type="protein sequence ID" value="MCV2367019.1"/>
    <property type="molecule type" value="Genomic_DNA"/>
</dbReference>
<evidence type="ECO:0000313" key="5">
    <source>
        <dbReference type="EMBL" id="MCV2367019.1"/>
    </source>
</evidence>
<accession>A0ABT2Y9P2</accession>
<name>A0ABT2Y9P2_9BURK</name>
<keyword evidence="3" id="KW-0233">DNA recombination</keyword>
<sequence length="390" mass="43153">MATRIDTVASREKLKPRRGPYWHRLSKGCYIGFRKMTSGGTGVWQARARDENATVQQRYQPLGEFLELADHLRFDAAAKAANAWFEHLGRGGTAQAATVSDACSRYVIHLKATKADHAATDAEARFNNYVLNHKKLAATELSKLTPAQLEAWRKSLRELPTRSGGNRGGLRSTSTLNRDMTCFRAALNLAYLDGQVTTDFAWRSKLRPIKDADQRRELYLDRAQRLKFIETAPADLGAFLRGLCQLPLRPGALAKLTAGDFDRRLKVLRIGHDKGGKDRRIKLPDVTAAFFDTAAKDKLPAAPLLARADGKAWNKDSWKWPIKTTAAMAQLPDGTTAYTLRHSVISDLVHDGLDLLTVAQISGTSVAMIERHYGHLRSDVAAGALSRLAL</sequence>
<dbReference type="PANTHER" id="PTHR30349">
    <property type="entry name" value="PHAGE INTEGRASE-RELATED"/>
    <property type="match status" value="1"/>
</dbReference>
<dbReference type="RefSeq" id="WP_263569627.1">
    <property type="nucleotide sequence ID" value="NZ_JAJIRN010000001.1"/>
</dbReference>
<keyword evidence="6" id="KW-1185">Reference proteome</keyword>
<feature type="domain" description="Tyr recombinase" evidence="4">
    <location>
        <begin position="215"/>
        <end position="386"/>
    </location>
</feature>
<dbReference type="InterPro" id="IPR011010">
    <property type="entry name" value="DNA_brk_join_enz"/>
</dbReference>
<reference evidence="5 6" key="1">
    <citation type="submission" date="2021-11" db="EMBL/GenBank/DDBJ databases">
        <authorList>
            <person name="Liang Q."/>
            <person name="Mou H."/>
            <person name="Liu Z."/>
        </authorList>
    </citation>
    <scope>NUCLEOTIDE SEQUENCE [LARGE SCALE GENOMIC DNA]</scope>
    <source>
        <strain evidence="5 6">CHU3</strain>
    </source>
</reference>
<evidence type="ECO:0000256" key="3">
    <source>
        <dbReference type="ARBA" id="ARBA00023172"/>
    </source>
</evidence>
<protein>
    <submittedName>
        <fullName evidence="5">Tyrosine-type recombinase/integrase</fullName>
    </submittedName>
</protein>
<dbReference type="PROSITE" id="PS51898">
    <property type="entry name" value="TYR_RECOMBINASE"/>
    <property type="match status" value="1"/>
</dbReference>
<dbReference type="SUPFAM" id="SSF56349">
    <property type="entry name" value="DNA breaking-rejoining enzymes"/>
    <property type="match status" value="1"/>
</dbReference>
<dbReference type="Gene3D" id="1.10.443.10">
    <property type="entry name" value="Intergrase catalytic core"/>
    <property type="match status" value="1"/>
</dbReference>
<dbReference type="InterPro" id="IPR002104">
    <property type="entry name" value="Integrase_catalytic"/>
</dbReference>
<evidence type="ECO:0000256" key="1">
    <source>
        <dbReference type="ARBA" id="ARBA00022908"/>
    </source>
</evidence>
<proteinExistence type="predicted"/>
<dbReference type="Proteomes" id="UP001209701">
    <property type="component" value="Unassembled WGS sequence"/>
</dbReference>
<evidence type="ECO:0000256" key="2">
    <source>
        <dbReference type="ARBA" id="ARBA00023125"/>
    </source>
</evidence>
<organism evidence="5 6">
    <name type="scientific">Roseateles oligotrophus</name>
    <dbReference type="NCBI Taxonomy" id="1769250"/>
    <lineage>
        <taxon>Bacteria</taxon>
        <taxon>Pseudomonadati</taxon>
        <taxon>Pseudomonadota</taxon>
        <taxon>Betaproteobacteria</taxon>
        <taxon>Burkholderiales</taxon>
        <taxon>Sphaerotilaceae</taxon>
        <taxon>Roseateles</taxon>
    </lineage>
</organism>
<dbReference type="InterPro" id="IPR013762">
    <property type="entry name" value="Integrase-like_cat_sf"/>
</dbReference>
<evidence type="ECO:0000313" key="6">
    <source>
        <dbReference type="Proteomes" id="UP001209701"/>
    </source>
</evidence>
<dbReference type="InterPro" id="IPR050090">
    <property type="entry name" value="Tyrosine_recombinase_XerCD"/>
</dbReference>
<keyword evidence="1" id="KW-0229">DNA integration</keyword>
<gene>
    <name evidence="5" type="ORF">LNV07_02775</name>
</gene>
<keyword evidence="2" id="KW-0238">DNA-binding</keyword>
<dbReference type="Gene3D" id="1.10.150.130">
    <property type="match status" value="1"/>
</dbReference>
<dbReference type="PANTHER" id="PTHR30349:SF88">
    <property type="entry name" value="BLL1584 PROTEIN"/>
    <property type="match status" value="1"/>
</dbReference>
<dbReference type="Pfam" id="PF00589">
    <property type="entry name" value="Phage_integrase"/>
    <property type="match status" value="1"/>
</dbReference>
<evidence type="ECO:0000259" key="4">
    <source>
        <dbReference type="PROSITE" id="PS51898"/>
    </source>
</evidence>
<comment type="caution">
    <text evidence="5">The sequence shown here is derived from an EMBL/GenBank/DDBJ whole genome shotgun (WGS) entry which is preliminary data.</text>
</comment>